<dbReference type="Pfam" id="PF01810">
    <property type="entry name" value="LysE"/>
    <property type="match status" value="1"/>
</dbReference>
<dbReference type="PANTHER" id="PTHR30086:SF20">
    <property type="entry name" value="ARGININE EXPORTER PROTEIN ARGO-RELATED"/>
    <property type="match status" value="1"/>
</dbReference>
<keyword evidence="2" id="KW-1003">Cell membrane</keyword>
<keyword evidence="3 6" id="KW-0812">Transmembrane</keyword>
<feature type="transmembrane region" description="Helical" evidence="6">
    <location>
        <begin position="43"/>
        <end position="66"/>
    </location>
</feature>
<evidence type="ECO:0000256" key="6">
    <source>
        <dbReference type="SAM" id="Phobius"/>
    </source>
</evidence>
<dbReference type="RefSeq" id="WP_058420056.1">
    <property type="nucleotide sequence ID" value="NZ_LKEF01000015.1"/>
</dbReference>
<proteinExistence type="predicted"/>
<organism evidence="7 8">
    <name type="scientific">Pseudomonas fluorescens ICMP 11288</name>
    <dbReference type="NCBI Taxonomy" id="1198309"/>
    <lineage>
        <taxon>Bacteria</taxon>
        <taxon>Pseudomonadati</taxon>
        <taxon>Pseudomonadota</taxon>
        <taxon>Gammaproteobacteria</taxon>
        <taxon>Pseudomonadales</taxon>
        <taxon>Pseudomonadaceae</taxon>
        <taxon>Pseudomonas</taxon>
    </lineage>
</organism>
<feature type="transmembrane region" description="Helical" evidence="6">
    <location>
        <begin position="180"/>
        <end position="201"/>
    </location>
</feature>
<comment type="caution">
    <text evidence="7">The sequence shown here is derived from an EMBL/GenBank/DDBJ whole genome shotgun (WGS) entry which is preliminary data.</text>
</comment>
<dbReference type="GO" id="GO:0005886">
    <property type="term" value="C:plasma membrane"/>
    <property type="evidence" value="ECO:0007669"/>
    <property type="project" value="UniProtKB-SubCell"/>
</dbReference>
<accession>A0A0W0I0H7</accession>
<dbReference type="Proteomes" id="UP000054197">
    <property type="component" value="Unassembled WGS sequence"/>
</dbReference>
<reference evidence="7 8" key="1">
    <citation type="submission" date="2015-09" db="EMBL/GenBank/DDBJ databases">
        <title>Genome sequence of ICMP 11288.</title>
        <authorList>
            <person name="Visnovsky S."/>
            <person name="Lu A."/>
            <person name="Panda P."/>
            <person name="Pitman A."/>
        </authorList>
    </citation>
    <scope>NUCLEOTIDE SEQUENCE [LARGE SCALE GENOMIC DNA]</scope>
    <source>
        <strain evidence="7 8">ICMP 11288</strain>
    </source>
</reference>
<protein>
    <submittedName>
        <fullName evidence="7">Lysine transporter LysE</fullName>
    </submittedName>
</protein>
<dbReference type="EMBL" id="LKEF01000015">
    <property type="protein sequence ID" value="KTB66369.1"/>
    <property type="molecule type" value="Genomic_DNA"/>
</dbReference>
<feature type="transmembrane region" description="Helical" evidence="6">
    <location>
        <begin position="149"/>
        <end position="168"/>
    </location>
</feature>
<dbReference type="AlphaFoldDB" id="A0A0W0I0H7"/>
<sequence>MFTNVSALYVEGLLLGIGLFAAPGPKDTLVIRQGVSRGPLWGVVAICVFADILLIAFGISGLGSLLGRRPEIMAFLLLSGAVYLLRFGTQRLRACIRNQSMPDTQGGNSQRGLLRTAIVLGFANPYAWLDTVVLIGSIGAAKPAGQQALFATGAMTASLIWFVLLALGCQQLAWLFRTPVVWRCLDAGVAVLMVYLAGMLITDSLDIFQIVLEGKQWGT</sequence>
<evidence type="ECO:0000256" key="2">
    <source>
        <dbReference type="ARBA" id="ARBA00022475"/>
    </source>
</evidence>
<keyword evidence="5 6" id="KW-0472">Membrane</keyword>
<gene>
    <name evidence="7" type="ORF">AO063_26170</name>
</gene>
<dbReference type="InterPro" id="IPR001123">
    <property type="entry name" value="LeuE-type"/>
</dbReference>
<keyword evidence="4 6" id="KW-1133">Transmembrane helix</keyword>
<evidence type="ECO:0000313" key="8">
    <source>
        <dbReference type="Proteomes" id="UP000054197"/>
    </source>
</evidence>
<name>A0A0W0I0H7_PSEFL</name>
<comment type="subcellular location">
    <subcellularLocation>
        <location evidence="1">Cell membrane</location>
        <topology evidence="1">Multi-pass membrane protein</topology>
    </subcellularLocation>
</comment>
<evidence type="ECO:0000256" key="4">
    <source>
        <dbReference type="ARBA" id="ARBA00022989"/>
    </source>
</evidence>
<evidence type="ECO:0000313" key="7">
    <source>
        <dbReference type="EMBL" id="KTB66369.1"/>
    </source>
</evidence>
<dbReference type="PANTHER" id="PTHR30086">
    <property type="entry name" value="ARGININE EXPORTER PROTEIN ARGO"/>
    <property type="match status" value="1"/>
</dbReference>
<dbReference type="GO" id="GO:0015171">
    <property type="term" value="F:amino acid transmembrane transporter activity"/>
    <property type="evidence" value="ECO:0007669"/>
    <property type="project" value="TreeGrafter"/>
</dbReference>
<feature type="transmembrane region" description="Helical" evidence="6">
    <location>
        <begin position="112"/>
        <end position="129"/>
    </location>
</feature>
<evidence type="ECO:0000256" key="1">
    <source>
        <dbReference type="ARBA" id="ARBA00004651"/>
    </source>
</evidence>
<evidence type="ECO:0000256" key="3">
    <source>
        <dbReference type="ARBA" id="ARBA00022692"/>
    </source>
</evidence>
<evidence type="ECO:0000256" key="5">
    <source>
        <dbReference type="ARBA" id="ARBA00023136"/>
    </source>
</evidence>
<feature type="transmembrane region" description="Helical" evidence="6">
    <location>
        <begin position="72"/>
        <end position="92"/>
    </location>
</feature>